<dbReference type="GO" id="GO:0141221">
    <property type="term" value="F:histone deacetylase activity, hydrolytic mechanism"/>
    <property type="evidence" value="ECO:0007669"/>
    <property type="project" value="UniProtKB-EC"/>
</dbReference>
<feature type="domain" description="Histone deacetylase" evidence="2">
    <location>
        <begin position="24"/>
        <end position="199"/>
    </location>
</feature>
<dbReference type="PANTHER" id="PTHR10625:SF45">
    <property type="entry name" value="HISTONE DEACETYLASE DOMAIN-CONTAINING PROTEIN"/>
    <property type="match status" value="1"/>
</dbReference>
<dbReference type="InterPro" id="IPR023696">
    <property type="entry name" value="Ureohydrolase_dom_sf"/>
</dbReference>
<protein>
    <submittedName>
        <fullName evidence="5">Hist_deacetyl domain-containing protein</fullName>
    </submittedName>
</protein>
<comment type="catalytic activity">
    <reaction evidence="1">
        <text>N(6)-acetyl-L-lysyl-[histone] + H2O = L-lysyl-[histone] + acetate</text>
        <dbReference type="Rhea" id="RHEA:58196"/>
        <dbReference type="Rhea" id="RHEA-COMP:9845"/>
        <dbReference type="Rhea" id="RHEA-COMP:11338"/>
        <dbReference type="ChEBI" id="CHEBI:15377"/>
        <dbReference type="ChEBI" id="CHEBI:29969"/>
        <dbReference type="ChEBI" id="CHEBI:30089"/>
        <dbReference type="ChEBI" id="CHEBI:61930"/>
        <dbReference type="EC" id="3.5.1.98"/>
    </reaction>
</comment>
<dbReference type="InterPro" id="IPR037138">
    <property type="entry name" value="His_deacetylse_dom_sf"/>
</dbReference>
<dbReference type="InterPro" id="IPR023801">
    <property type="entry name" value="His_deacetylse_dom"/>
</dbReference>
<dbReference type="AlphaFoldDB" id="A0A0R3QK71"/>
<dbReference type="STRING" id="42155.A0A0R3QK71"/>
<dbReference type="GO" id="GO:0040029">
    <property type="term" value="P:epigenetic regulation of gene expression"/>
    <property type="evidence" value="ECO:0007669"/>
    <property type="project" value="TreeGrafter"/>
</dbReference>
<reference evidence="5" key="1">
    <citation type="submission" date="2017-02" db="UniProtKB">
        <authorList>
            <consortium name="WormBaseParasite"/>
        </authorList>
    </citation>
    <scope>IDENTIFICATION</scope>
</reference>
<evidence type="ECO:0000313" key="5">
    <source>
        <dbReference type="WBParaSite" id="BTMF_0000797801-mRNA-1"/>
    </source>
</evidence>
<dbReference type="EMBL" id="UZAG01015488">
    <property type="protein sequence ID" value="VDO20791.1"/>
    <property type="molecule type" value="Genomic_DNA"/>
</dbReference>
<evidence type="ECO:0000313" key="4">
    <source>
        <dbReference type="Proteomes" id="UP000280834"/>
    </source>
</evidence>
<dbReference type="SUPFAM" id="SSF52768">
    <property type="entry name" value="Arginase/deacetylase"/>
    <property type="match status" value="1"/>
</dbReference>
<proteinExistence type="predicted"/>
<evidence type="ECO:0000259" key="2">
    <source>
        <dbReference type="Pfam" id="PF00850"/>
    </source>
</evidence>
<keyword evidence="4" id="KW-1185">Reference proteome</keyword>
<reference evidence="3 4" key="2">
    <citation type="submission" date="2018-11" db="EMBL/GenBank/DDBJ databases">
        <authorList>
            <consortium name="Pathogen Informatics"/>
        </authorList>
    </citation>
    <scope>NUCLEOTIDE SEQUENCE [LARGE SCALE GENOMIC DNA]</scope>
</reference>
<gene>
    <name evidence="3" type="ORF">BTMF_LOCUS6077</name>
</gene>
<dbReference type="Gene3D" id="3.40.800.20">
    <property type="entry name" value="Histone deacetylase domain"/>
    <property type="match status" value="1"/>
</dbReference>
<dbReference type="PANTHER" id="PTHR10625">
    <property type="entry name" value="HISTONE DEACETYLASE HDAC1-RELATED"/>
    <property type="match status" value="1"/>
</dbReference>
<sequence length="220" mass="25297">MKQRKVYIGTDRAMLQHRCEWDYHLEHPERLSAVLEKLESSGLLNRCIHLKPKKANLEDLCLVHSRTYVERIAQTRNMDLVEELEKIASTFDDVYFNNYSYEAAAISVGISLQAMEAVLSDGERKSSSFAIIRPPGHHASRERACGFCIFNNARTLGVEKVLIVDWDVHAGQGTQYAVEDDPKIKLISIHRYQHGLFWPHLPESAISHGCKFFYSFNFKK</sequence>
<dbReference type="WBParaSite" id="BTMF_0000797801-mRNA-1">
    <property type="protein sequence ID" value="BTMF_0000797801-mRNA-1"/>
    <property type="gene ID" value="BTMF_0000797801"/>
</dbReference>
<evidence type="ECO:0000313" key="3">
    <source>
        <dbReference type="EMBL" id="VDO20791.1"/>
    </source>
</evidence>
<evidence type="ECO:0000256" key="1">
    <source>
        <dbReference type="ARBA" id="ARBA00048287"/>
    </source>
</evidence>
<dbReference type="Proteomes" id="UP000280834">
    <property type="component" value="Unassembled WGS sequence"/>
</dbReference>
<name>A0A0R3QK71_9BILA</name>
<dbReference type="Pfam" id="PF00850">
    <property type="entry name" value="Hist_deacetyl"/>
    <property type="match status" value="1"/>
</dbReference>
<dbReference type="GO" id="GO:0000118">
    <property type="term" value="C:histone deacetylase complex"/>
    <property type="evidence" value="ECO:0007669"/>
    <property type="project" value="TreeGrafter"/>
</dbReference>
<accession>A0A0R3QK71</accession>
<organism evidence="5">
    <name type="scientific">Brugia timori</name>
    <dbReference type="NCBI Taxonomy" id="42155"/>
    <lineage>
        <taxon>Eukaryota</taxon>
        <taxon>Metazoa</taxon>
        <taxon>Ecdysozoa</taxon>
        <taxon>Nematoda</taxon>
        <taxon>Chromadorea</taxon>
        <taxon>Rhabditida</taxon>
        <taxon>Spirurina</taxon>
        <taxon>Spiruromorpha</taxon>
        <taxon>Filarioidea</taxon>
        <taxon>Onchocercidae</taxon>
        <taxon>Brugia</taxon>
    </lineage>
</organism>